<dbReference type="STRING" id="204669.Acid345_0517"/>
<feature type="compositionally biased region" description="Basic and acidic residues" evidence="1">
    <location>
        <begin position="1"/>
        <end position="10"/>
    </location>
</feature>
<accession>Q1IUC8</accession>
<dbReference type="RefSeq" id="WP_011521324.1">
    <property type="nucleotide sequence ID" value="NC_008009.1"/>
</dbReference>
<dbReference type="KEGG" id="aba:Acid345_0517"/>
<feature type="region of interest" description="Disordered" evidence="1">
    <location>
        <begin position="1"/>
        <end position="24"/>
    </location>
</feature>
<dbReference type="EMBL" id="CP000360">
    <property type="protein sequence ID" value="ABF39522.1"/>
    <property type="molecule type" value="Genomic_DNA"/>
</dbReference>
<dbReference type="AlphaFoldDB" id="Q1IUC8"/>
<evidence type="ECO:0000313" key="3">
    <source>
        <dbReference type="EMBL" id="ABF39522.1"/>
    </source>
</evidence>
<dbReference type="Gene3D" id="3.90.1750.20">
    <property type="entry name" value="Putative Large Serine Recombinase, Chain B, Domain 2"/>
    <property type="match status" value="1"/>
</dbReference>
<organism evidence="3 4">
    <name type="scientific">Koribacter versatilis (strain Ellin345)</name>
    <dbReference type="NCBI Taxonomy" id="204669"/>
    <lineage>
        <taxon>Bacteria</taxon>
        <taxon>Pseudomonadati</taxon>
        <taxon>Acidobacteriota</taxon>
        <taxon>Terriglobia</taxon>
        <taxon>Terriglobales</taxon>
        <taxon>Candidatus Korobacteraceae</taxon>
        <taxon>Candidatus Korobacter</taxon>
    </lineage>
</organism>
<dbReference type="InterPro" id="IPR011109">
    <property type="entry name" value="DNA_bind_recombinase_dom"/>
</dbReference>
<dbReference type="GO" id="GO:0003677">
    <property type="term" value="F:DNA binding"/>
    <property type="evidence" value="ECO:0007669"/>
    <property type="project" value="InterPro"/>
</dbReference>
<dbReference type="eggNOG" id="ENOG5032ZG2">
    <property type="taxonomic scope" value="Bacteria"/>
</dbReference>
<dbReference type="GO" id="GO:0000150">
    <property type="term" value="F:DNA strand exchange activity"/>
    <property type="evidence" value="ECO:0007669"/>
    <property type="project" value="InterPro"/>
</dbReference>
<proteinExistence type="predicted"/>
<dbReference type="HOGENOM" id="CLU_1803648_0_0_0"/>
<feature type="domain" description="Recombinase" evidence="2">
    <location>
        <begin position="51"/>
        <end position="143"/>
    </location>
</feature>
<name>Q1IUC8_KORVE</name>
<dbReference type="InterPro" id="IPR038109">
    <property type="entry name" value="DNA_bind_recomb_sf"/>
</dbReference>
<reference evidence="3 4" key="1">
    <citation type="journal article" date="2009" name="Appl. Environ. Microbiol.">
        <title>Three genomes from the phylum Acidobacteria provide insight into the lifestyles of these microorganisms in soils.</title>
        <authorList>
            <person name="Ward N.L."/>
            <person name="Challacombe J.F."/>
            <person name="Janssen P.H."/>
            <person name="Henrissat B."/>
            <person name="Coutinho P.M."/>
            <person name="Wu M."/>
            <person name="Xie G."/>
            <person name="Haft D.H."/>
            <person name="Sait M."/>
            <person name="Badger J."/>
            <person name="Barabote R.D."/>
            <person name="Bradley B."/>
            <person name="Brettin T.S."/>
            <person name="Brinkac L.M."/>
            <person name="Bruce D."/>
            <person name="Creasy T."/>
            <person name="Daugherty S.C."/>
            <person name="Davidsen T.M."/>
            <person name="DeBoy R.T."/>
            <person name="Detter J.C."/>
            <person name="Dodson R.J."/>
            <person name="Durkin A.S."/>
            <person name="Ganapathy A."/>
            <person name="Gwinn-Giglio M."/>
            <person name="Han C.S."/>
            <person name="Khouri H."/>
            <person name="Kiss H."/>
            <person name="Kothari S.P."/>
            <person name="Madupu R."/>
            <person name="Nelson K.E."/>
            <person name="Nelson W.C."/>
            <person name="Paulsen I."/>
            <person name="Penn K."/>
            <person name="Ren Q."/>
            <person name="Rosovitz M.J."/>
            <person name="Selengut J.D."/>
            <person name="Shrivastava S."/>
            <person name="Sullivan S.A."/>
            <person name="Tapia R."/>
            <person name="Thompson L.S."/>
            <person name="Watkins K.L."/>
            <person name="Yang Q."/>
            <person name="Yu C."/>
            <person name="Zafar N."/>
            <person name="Zhou L."/>
            <person name="Kuske C.R."/>
        </authorList>
    </citation>
    <scope>NUCLEOTIDE SEQUENCE [LARGE SCALE GENOMIC DNA]</scope>
    <source>
        <strain evidence="3 4">Ellin345</strain>
    </source>
</reference>
<evidence type="ECO:0000256" key="1">
    <source>
        <dbReference type="SAM" id="MobiDB-lite"/>
    </source>
</evidence>
<evidence type="ECO:0000313" key="4">
    <source>
        <dbReference type="Proteomes" id="UP000002432"/>
    </source>
</evidence>
<sequence length="143" mass="16829">MSKRTERERQAIQGPVDTTQIQKRADSGWRMVAVEWEREVDAEAPVREEPPFGMRLEPETASLELNPNEWQALILMMDMTVQEGPYWTIAEELNRRGYRTRNGDPWTPISVFQMLPRLIELGPRIFATDEWKKRRQQLHHAGD</sequence>
<protein>
    <recommendedName>
        <fullName evidence="2">Recombinase domain-containing protein</fullName>
    </recommendedName>
</protein>
<dbReference type="Proteomes" id="UP000002432">
    <property type="component" value="Chromosome"/>
</dbReference>
<dbReference type="Pfam" id="PF07508">
    <property type="entry name" value="Recombinase"/>
    <property type="match status" value="1"/>
</dbReference>
<evidence type="ECO:0000259" key="2">
    <source>
        <dbReference type="PROSITE" id="PS51737"/>
    </source>
</evidence>
<dbReference type="EnsemblBacteria" id="ABF39522">
    <property type="protein sequence ID" value="ABF39522"/>
    <property type="gene ID" value="Acid345_0517"/>
</dbReference>
<dbReference type="OrthoDB" id="116607at2"/>
<keyword evidence="4" id="KW-1185">Reference proteome</keyword>
<gene>
    <name evidence="3" type="ordered locus">Acid345_0517</name>
</gene>
<dbReference type="PROSITE" id="PS51737">
    <property type="entry name" value="RECOMBINASE_DNA_BIND"/>
    <property type="match status" value="1"/>
</dbReference>